<dbReference type="OrthoDB" id="3771988at2"/>
<evidence type="ECO:0000256" key="2">
    <source>
        <dbReference type="SAM" id="MobiDB-lite"/>
    </source>
</evidence>
<feature type="region of interest" description="Disordered" evidence="2">
    <location>
        <begin position="85"/>
        <end position="105"/>
    </location>
</feature>
<gene>
    <name evidence="5" type="ORF">EUA07_00845</name>
</gene>
<sequence>MTSPSPRTTPPRPLAGLAGLVAGLLAAASLVAAPVGSAVTAGDRAERWAGYRIPATGHAAGGWIGGYRVGRTPVFVITPDRRPNRAGFRRADPTNDLAGRRGPSRRETQRAAWILSKYGGYRDARQAAAVDAAVLHLLGDRGWRLGGARGAARVGASGDPATVRRYVRLMLSGSRASAGRHRVAVVPSAADVGGVTSVTVRVTDGHGGPVPGLPVTVTSPDGGASEPAAGPVEAVTGDDGRAVVRLAAPVAGWRTVVARVGQVPEHRLRVRGAHRRGQAAVAEGGVRRVVVASARVAVRGPQSLALAAKRSPVTSGEPVAVVSTVHGDGAPRRATATLFGPFASDSAAACTGPSVGAVAATVADDGTYDLPSVVPTAGGYYKWRVDVDGTAASTPTTACGAVVRVRGLTSLAVVAPSGAVTHDAVDAQVTLTGLPFGGPVEVTVRLYGPFAIGGVTCAGSHQLVRQTRPGNGTFRSLSFSVPEAGWYAWRASVPDGDLWQGSESACGALQTVTQVSPAAG</sequence>
<feature type="chain" id="PRO_5038392676" description="Big-1 domain-containing protein" evidence="3">
    <location>
        <begin position="33"/>
        <end position="520"/>
    </location>
</feature>
<reference evidence="5 6" key="1">
    <citation type="submission" date="2019-01" db="EMBL/GenBank/DDBJ databases">
        <title>Novel species of Nocardioides.</title>
        <authorList>
            <person name="Liu Q."/>
            <person name="Xin Y.-H."/>
        </authorList>
    </citation>
    <scope>NUCLEOTIDE SEQUENCE [LARGE SCALE GENOMIC DNA]</scope>
    <source>
        <strain evidence="5 6">CGMCC 4.6875</strain>
    </source>
</reference>
<dbReference type="Pfam" id="PF02369">
    <property type="entry name" value="Big_1"/>
    <property type="match status" value="1"/>
</dbReference>
<feature type="signal peptide" evidence="3">
    <location>
        <begin position="1"/>
        <end position="32"/>
    </location>
</feature>
<dbReference type="EMBL" id="SDWU01000001">
    <property type="protein sequence ID" value="RYC05072.1"/>
    <property type="molecule type" value="Genomic_DNA"/>
</dbReference>
<comment type="similarity">
    <text evidence="1">Belongs to the intimin/invasin family.</text>
</comment>
<proteinExistence type="inferred from homology"/>
<organism evidence="5 6">
    <name type="scientific">Nocardioides ganghwensis</name>
    <dbReference type="NCBI Taxonomy" id="252230"/>
    <lineage>
        <taxon>Bacteria</taxon>
        <taxon>Bacillati</taxon>
        <taxon>Actinomycetota</taxon>
        <taxon>Actinomycetes</taxon>
        <taxon>Propionibacteriales</taxon>
        <taxon>Nocardioidaceae</taxon>
        <taxon>Nocardioides</taxon>
    </lineage>
</organism>
<evidence type="ECO:0000313" key="5">
    <source>
        <dbReference type="EMBL" id="RYC05072.1"/>
    </source>
</evidence>
<keyword evidence="6" id="KW-1185">Reference proteome</keyword>
<protein>
    <recommendedName>
        <fullName evidence="4">Big-1 domain-containing protein</fullName>
    </recommendedName>
</protein>
<comment type="caution">
    <text evidence="5">The sequence shown here is derived from an EMBL/GenBank/DDBJ whole genome shotgun (WGS) entry which is preliminary data.</text>
</comment>
<feature type="domain" description="Big-1" evidence="4">
    <location>
        <begin position="189"/>
        <end position="262"/>
    </location>
</feature>
<keyword evidence="3" id="KW-0732">Signal</keyword>
<dbReference type="GO" id="GO:0005975">
    <property type="term" value="P:carbohydrate metabolic process"/>
    <property type="evidence" value="ECO:0007669"/>
    <property type="project" value="UniProtKB-ARBA"/>
</dbReference>
<evidence type="ECO:0000313" key="6">
    <source>
        <dbReference type="Proteomes" id="UP000293291"/>
    </source>
</evidence>
<dbReference type="RefSeq" id="WP_129453094.1">
    <property type="nucleotide sequence ID" value="NZ_JACXYX010000003.1"/>
</dbReference>
<name>A0A4Q2SI88_9ACTN</name>
<dbReference type="SUPFAM" id="SSF49373">
    <property type="entry name" value="Invasin/intimin cell-adhesion fragments"/>
    <property type="match status" value="1"/>
</dbReference>
<evidence type="ECO:0000259" key="4">
    <source>
        <dbReference type="Pfam" id="PF02369"/>
    </source>
</evidence>
<dbReference type="Gene3D" id="2.60.40.10">
    <property type="entry name" value="Immunoglobulins"/>
    <property type="match status" value="1"/>
</dbReference>
<dbReference type="InterPro" id="IPR013783">
    <property type="entry name" value="Ig-like_fold"/>
</dbReference>
<dbReference type="InterPro" id="IPR008964">
    <property type="entry name" value="Invasin/intimin_cell_adhesion"/>
</dbReference>
<dbReference type="Proteomes" id="UP000293291">
    <property type="component" value="Unassembled WGS sequence"/>
</dbReference>
<dbReference type="AlphaFoldDB" id="A0A4Q2SI88"/>
<evidence type="ECO:0000256" key="1">
    <source>
        <dbReference type="ARBA" id="ARBA00010116"/>
    </source>
</evidence>
<accession>A0A4Q2SI88</accession>
<dbReference type="InterPro" id="IPR003344">
    <property type="entry name" value="Big_1_dom"/>
</dbReference>
<evidence type="ECO:0000256" key="3">
    <source>
        <dbReference type="SAM" id="SignalP"/>
    </source>
</evidence>